<dbReference type="GO" id="GO:0016020">
    <property type="term" value="C:membrane"/>
    <property type="evidence" value="ECO:0007669"/>
    <property type="project" value="UniProtKB-SubCell"/>
</dbReference>
<evidence type="ECO:0000256" key="7">
    <source>
        <dbReference type="ARBA" id="ARBA00022723"/>
    </source>
</evidence>
<accession>A0A8E2DNI5</accession>
<dbReference type="Proteomes" id="UP000250043">
    <property type="component" value="Unassembled WGS sequence"/>
</dbReference>
<dbReference type="InterPro" id="IPR017972">
    <property type="entry name" value="Cyt_P450_CS"/>
</dbReference>
<dbReference type="PANTHER" id="PTHR46300">
    <property type="entry name" value="P450, PUTATIVE (EUROFUNG)-RELATED-RELATED"/>
    <property type="match status" value="1"/>
</dbReference>
<dbReference type="PROSITE" id="PS00086">
    <property type="entry name" value="CYTOCHROME_P450"/>
    <property type="match status" value="1"/>
</dbReference>
<dbReference type="PRINTS" id="PR00385">
    <property type="entry name" value="P450"/>
</dbReference>
<evidence type="ECO:0000256" key="2">
    <source>
        <dbReference type="ARBA" id="ARBA00004167"/>
    </source>
</evidence>
<comment type="pathway">
    <text evidence="3">Secondary metabolite biosynthesis.</text>
</comment>
<keyword evidence="5 13" id="KW-0349">Heme</keyword>
<dbReference type="InterPro" id="IPR001128">
    <property type="entry name" value="Cyt_P450"/>
</dbReference>
<proteinExistence type="inferred from homology"/>
<comment type="cofactor">
    <cofactor evidence="1 13">
        <name>heme</name>
        <dbReference type="ChEBI" id="CHEBI:30413"/>
    </cofactor>
</comment>
<evidence type="ECO:0000256" key="3">
    <source>
        <dbReference type="ARBA" id="ARBA00005179"/>
    </source>
</evidence>
<keyword evidence="11 14" id="KW-0503">Monooxygenase</keyword>
<gene>
    <name evidence="16" type="ORF">OBBRIDRAFT_370644</name>
</gene>
<dbReference type="GO" id="GO:0016705">
    <property type="term" value="F:oxidoreductase activity, acting on paired donors, with incorporation or reduction of molecular oxygen"/>
    <property type="evidence" value="ECO:0007669"/>
    <property type="project" value="InterPro"/>
</dbReference>
<dbReference type="InterPro" id="IPR002401">
    <property type="entry name" value="Cyt_P450_E_grp-I"/>
</dbReference>
<evidence type="ECO:0000256" key="8">
    <source>
        <dbReference type="ARBA" id="ARBA00022989"/>
    </source>
</evidence>
<name>A0A8E2DNI5_9APHY</name>
<feature type="chain" id="PRO_5034201453" evidence="15">
    <location>
        <begin position="18"/>
        <end position="511"/>
    </location>
</feature>
<dbReference type="CDD" id="cd11065">
    <property type="entry name" value="CYP64-like"/>
    <property type="match status" value="1"/>
</dbReference>
<dbReference type="GO" id="GO:0004497">
    <property type="term" value="F:monooxygenase activity"/>
    <property type="evidence" value="ECO:0007669"/>
    <property type="project" value="UniProtKB-KW"/>
</dbReference>
<dbReference type="PANTHER" id="PTHR46300:SF7">
    <property type="entry name" value="P450, PUTATIVE (EUROFUNG)-RELATED"/>
    <property type="match status" value="1"/>
</dbReference>
<keyword evidence="6" id="KW-0812">Transmembrane</keyword>
<comment type="similarity">
    <text evidence="4 14">Belongs to the cytochrome P450 family.</text>
</comment>
<dbReference type="InterPro" id="IPR036396">
    <property type="entry name" value="Cyt_P450_sf"/>
</dbReference>
<sequence>MSTNMILLLLLAGVVLALLWKYTRTPPYPPNLPLPPGPKGLPIIGSALDIPATHAWRAYTQWAKQYGDVIHMNALGQSIIILSSNKAINDLIEKRAINYSDRVQQEMATIMGWRWSFGLMVYGPVWKRYRRSFHQNFNSTVVHGFQPVHIEWSRKLLQALYREPAQFMYHIRYAMGAIILATIYGIDIQDKNDKYIEIAEKAMEGASEGFVPGSFLVDYIPMLRYVPAWFPGAEFQRKVAVWKTWAHDLVHVPWQNLRRDAPFPSAAMRSIEKFSHLEGAAYAEEEEVARSACAAGYSAGIDTTTGTLQCFLLAMAMYPEAQKKAQEELAQVVGADRLPEYYDRPSLPYIEAVLTECSRWQPIVPLGLAQQSVSDDEYNGCLIPGGSVVMLNIWAMLRDPLRYPEPEEFKPERYIKNGRFDASAAEPISMIFGAGRRICPGRHFANDTLYISMASILHVFDISPPVDAQGKLEPKMTSGFLSLPNAYDCIIKPRSKYAESLITGYTSPKTL</sequence>
<keyword evidence="10 13" id="KW-0408">Iron</keyword>
<dbReference type="GO" id="GO:0005506">
    <property type="term" value="F:iron ion binding"/>
    <property type="evidence" value="ECO:0007669"/>
    <property type="project" value="InterPro"/>
</dbReference>
<dbReference type="EMBL" id="KV722359">
    <property type="protein sequence ID" value="OCH93084.1"/>
    <property type="molecule type" value="Genomic_DNA"/>
</dbReference>
<feature type="signal peptide" evidence="15">
    <location>
        <begin position="1"/>
        <end position="17"/>
    </location>
</feature>
<feature type="binding site" description="axial binding residue" evidence="13">
    <location>
        <position position="439"/>
    </location>
    <ligand>
        <name>heme</name>
        <dbReference type="ChEBI" id="CHEBI:30413"/>
    </ligand>
    <ligandPart>
        <name>Fe</name>
        <dbReference type="ChEBI" id="CHEBI:18248"/>
    </ligandPart>
</feature>
<keyword evidence="15" id="KW-0732">Signal</keyword>
<organism evidence="16 17">
    <name type="scientific">Obba rivulosa</name>
    <dbReference type="NCBI Taxonomy" id="1052685"/>
    <lineage>
        <taxon>Eukaryota</taxon>
        <taxon>Fungi</taxon>
        <taxon>Dikarya</taxon>
        <taxon>Basidiomycota</taxon>
        <taxon>Agaricomycotina</taxon>
        <taxon>Agaricomycetes</taxon>
        <taxon>Polyporales</taxon>
        <taxon>Gelatoporiaceae</taxon>
        <taxon>Obba</taxon>
    </lineage>
</organism>
<evidence type="ECO:0000256" key="5">
    <source>
        <dbReference type="ARBA" id="ARBA00022617"/>
    </source>
</evidence>
<dbReference type="GO" id="GO:0020037">
    <property type="term" value="F:heme binding"/>
    <property type="evidence" value="ECO:0007669"/>
    <property type="project" value="InterPro"/>
</dbReference>
<dbReference type="Pfam" id="PF00067">
    <property type="entry name" value="p450"/>
    <property type="match status" value="1"/>
</dbReference>
<evidence type="ECO:0000256" key="15">
    <source>
        <dbReference type="SAM" id="SignalP"/>
    </source>
</evidence>
<evidence type="ECO:0000256" key="12">
    <source>
        <dbReference type="ARBA" id="ARBA00023136"/>
    </source>
</evidence>
<dbReference type="AlphaFoldDB" id="A0A8E2DNI5"/>
<evidence type="ECO:0000313" key="16">
    <source>
        <dbReference type="EMBL" id="OCH93084.1"/>
    </source>
</evidence>
<evidence type="ECO:0000256" key="6">
    <source>
        <dbReference type="ARBA" id="ARBA00022692"/>
    </source>
</evidence>
<keyword evidence="17" id="KW-1185">Reference proteome</keyword>
<keyword evidence="7 13" id="KW-0479">Metal-binding</keyword>
<keyword evidence="12" id="KW-0472">Membrane</keyword>
<evidence type="ECO:0000256" key="9">
    <source>
        <dbReference type="ARBA" id="ARBA00023002"/>
    </source>
</evidence>
<evidence type="ECO:0000256" key="13">
    <source>
        <dbReference type="PIRSR" id="PIRSR602401-1"/>
    </source>
</evidence>
<dbReference type="Gene3D" id="1.10.630.10">
    <property type="entry name" value="Cytochrome P450"/>
    <property type="match status" value="1"/>
</dbReference>
<evidence type="ECO:0000313" key="17">
    <source>
        <dbReference type="Proteomes" id="UP000250043"/>
    </source>
</evidence>
<dbReference type="SUPFAM" id="SSF48264">
    <property type="entry name" value="Cytochrome P450"/>
    <property type="match status" value="1"/>
</dbReference>
<reference evidence="16 17" key="1">
    <citation type="submission" date="2016-07" db="EMBL/GenBank/DDBJ databases">
        <title>Draft genome of the white-rot fungus Obba rivulosa 3A-2.</title>
        <authorList>
            <consortium name="DOE Joint Genome Institute"/>
            <person name="Miettinen O."/>
            <person name="Riley R."/>
            <person name="Acob R."/>
            <person name="Barry K."/>
            <person name="Cullen D."/>
            <person name="De Vries R."/>
            <person name="Hainaut M."/>
            <person name="Hatakka A."/>
            <person name="Henrissat B."/>
            <person name="Hilden K."/>
            <person name="Kuo R."/>
            <person name="Labutti K."/>
            <person name="Lipzen A."/>
            <person name="Makela M.R."/>
            <person name="Sandor L."/>
            <person name="Spatafora J.W."/>
            <person name="Grigoriev I.V."/>
            <person name="Hibbett D.S."/>
        </authorList>
    </citation>
    <scope>NUCLEOTIDE SEQUENCE [LARGE SCALE GENOMIC DNA]</scope>
    <source>
        <strain evidence="16 17">3A-2</strain>
    </source>
</reference>
<evidence type="ECO:0000256" key="14">
    <source>
        <dbReference type="RuleBase" id="RU000461"/>
    </source>
</evidence>
<evidence type="ECO:0000256" key="10">
    <source>
        <dbReference type="ARBA" id="ARBA00023004"/>
    </source>
</evidence>
<protein>
    <submittedName>
        <fullName evidence="16">CyP450 monooxygenase</fullName>
    </submittedName>
</protein>
<evidence type="ECO:0000256" key="4">
    <source>
        <dbReference type="ARBA" id="ARBA00010617"/>
    </source>
</evidence>
<dbReference type="InterPro" id="IPR050364">
    <property type="entry name" value="Cytochrome_P450_fung"/>
</dbReference>
<dbReference type="PRINTS" id="PR00463">
    <property type="entry name" value="EP450I"/>
</dbReference>
<evidence type="ECO:0000256" key="1">
    <source>
        <dbReference type="ARBA" id="ARBA00001971"/>
    </source>
</evidence>
<evidence type="ECO:0000256" key="11">
    <source>
        <dbReference type="ARBA" id="ARBA00023033"/>
    </source>
</evidence>
<keyword evidence="8" id="KW-1133">Transmembrane helix</keyword>
<keyword evidence="9 14" id="KW-0560">Oxidoreductase</keyword>
<comment type="subcellular location">
    <subcellularLocation>
        <location evidence="2">Membrane</location>
        <topology evidence="2">Single-pass membrane protein</topology>
    </subcellularLocation>
</comment>
<dbReference type="OrthoDB" id="2789670at2759"/>